<dbReference type="Pfam" id="PF13963">
    <property type="entry name" value="Transpos_assoc"/>
    <property type="match status" value="1"/>
</dbReference>
<dbReference type="Pfam" id="PF13960">
    <property type="entry name" value="DUF4218"/>
    <property type="match status" value="1"/>
</dbReference>
<evidence type="ECO:0000256" key="1">
    <source>
        <dbReference type="SAM" id="MobiDB-lite"/>
    </source>
</evidence>
<dbReference type="Proteomes" id="UP001341281">
    <property type="component" value="Chromosome 03"/>
</dbReference>
<feature type="domain" description="Transposase-associated" evidence="3">
    <location>
        <begin position="156"/>
        <end position="228"/>
    </location>
</feature>
<evidence type="ECO:0000259" key="2">
    <source>
        <dbReference type="Pfam" id="PF13960"/>
    </source>
</evidence>
<evidence type="ECO:0000259" key="3">
    <source>
        <dbReference type="Pfam" id="PF13963"/>
    </source>
</evidence>
<organism evidence="4 5">
    <name type="scientific">Paspalum notatum var. saurae</name>
    <dbReference type="NCBI Taxonomy" id="547442"/>
    <lineage>
        <taxon>Eukaryota</taxon>
        <taxon>Viridiplantae</taxon>
        <taxon>Streptophyta</taxon>
        <taxon>Embryophyta</taxon>
        <taxon>Tracheophyta</taxon>
        <taxon>Spermatophyta</taxon>
        <taxon>Magnoliopsida</taxon>
        <taxon>Liliopsida</taxon>
        <taxon>Poales</taxon>
        <taxon>Poaceae</taxon>
        <taxon>PACMAD clade</taxon>
        <taxon>Panicoideae</taxon>
        <taxon>Andropogonodae</taxon>
        <taxon>Paspaleae</taxon>
        <taxon>Paspalinae</taxon>
        <taxon>Paspalum</taxon>
    </lineage>
</organism>
<proteinExistence type="predicted"/>
<feature type="region of interest" description="Disordered" evidence="1">
    <location>
        <begin position="677"/>
        <end position="719"/>
    </location>
</feature>
<feature type="domain" description="DUF4218" evidence="2">
    <location>
        <begin position="883"/>
        <end position="994"/>
    </location>
</feature>
<dbReference type="InterPro" id="IPR004242">
    <property type="entry name" value="Transposase_21"/>
</dbReference>
<dbReference type="Pfam" id="PF02992">
    <property type="entry name" value="Transposase_21"/>
    <property type="match status" value="1"/>
</dbReference>
<dbReference type="InterPro" id="IPR025452">
    <property type="entry name" value="DUF4218"/>
</dbReference>
<name>A0AAQ3T0G1_PASNO</name>
<feature type="compositionally biased region" description="Pro residues" evidence="1">
    <location>
        <begin position="92"/>
        <end position="101"/>
    </location>
</feature>
<accession>A0AAQ3T0G1</accession>
<gene>
    <name evidence="4" type="ORF">U9M48_014039</name>
</gene>
<feature type="compositionally biased region" description="Basic residues" evidence="1">
    <location>
        <begin position="677"/>
        <end position="688"/>
    </location>
</feature>
<sequence>MPHAAEEREVGAEELRHVRPEQRYRTPHQLSCRTSIFFADLRPLLRLEPLDHWIRSERKIWTRVTSYSASQMHACLRSIIHACTHFFGSPDRTPPPPPPNATPATRAPSRKPFQPPSVSLSLKDRHSRTLSPALPADGNHSPSSTSSTAITLVMDRSWMNKEKREPAYQDGVEQFLAFAYRDLPHESEILCPCKICKNRVHQSLDEIRTHLRCDGILRGYTTWVHHGEHYDVPNNIINLPSIGVQSGTAIHDHGQGNDAMQDLLQAVFCRDDLYESLPSMSGGEEPVANVDVNLADDDSMVREQNIYATFLNESDTRLYLGCKFSRLSFLVTLYHLKCLHGWTQESFTSLLGILSTALPPEANLPKTYYEAKKIIHGLGLGYVKIHACPNDCMLFRGDTAKQDFCHVCKSSRWKEDKKNGSTAEQKRKKTPAKVISTVKTSDDMRWHDEGRTKDGKLRHPADGEAWRDFDARYPDFAADARNVRLGLASDGFNPFGNMSIKHSTWPVMLVPYNLPPWICMKQTSLLLSMIIPGPESPGNDIDIYLQPLIDELLELWVGVKTVDASSQKKFTLRAALLWTISDFPALAYLYGWSTSGRYGCPSCGPATKSFYLKKGKKMCYLGHRQWLLHEHIYRRQKRQFDGSTEAGTAPEKMSGTTVLKMLEGRVFVLGKKRCIAKNKRKKNSGRKGKKEDESNKKRKRERGGNKSSNDNGNKKEKKPEDWLKKKSVFFMLPYWEHNKLRHNLDVMHIEKNVCENFIATLLDIHSKSKDGLNARLDLVELGIRHDLHPIVDQEGKQTLPDAPFTMSREKKEILCSVIQNLRTPDGYASNISRCVNMKDCTLSGLKSHDNHVLLHDILPVALRSCYPSNDVMKIVIANFFKKLTSKVLDVDELDKIQESIVMTLCDMEKIFVPSFFTIMIHLMVHLVEEVKLGGPVHYRWMYPMERFFVRLKALVKNRAHPEGSIAEGYRLEECMTFCSRFLEGNTRFTRPSRNPEPSDKTKEMSLFDSAGEPIGKATNVNQFDSQLLIQAHRYVLRHCDELEEFRQEFVDDQKSNLCGSTNLSPSFIDKLINENFADWLEQKIILGDGVGISKKVRALAAKPSRCGMRYSGYIINGFRFHTMSREAARLTQNSGVVNIADDGLNYYGRLSDIIE</sequence>
<evidence type="ECO:0000313" key="4">
    <source>
        <dbReference type="EMBL" id="WVZ64538.1"/>
    </source>
</evidence>
<reference evidence="4 5" key="1">
    <citation type="submission" date="2024-02" db="EMBL/GenBank/DDBJ databases">
        <title>High-quality chromosome-scale genome assembly of Pensacola bahiagrass (Paspalum notatum Flugge var. saurae).</title>
        <authorList>
            <person name="Vega J.M."/>
            <person name="Podio M."/>
            <person name="Orjuela J."/>
            <person name="Siena L.A."/>
            <person name="Pessino S.C."/>
            <person name="Combes M.C."/>
            <person name="Mariac C."/>
            <person name="Albertini E."/>
            <person name="Pupilli F."/>
            <person name="Ortiz J.P.A."/>
            <person name="Leblanc O."/>
        </authorList>
    </citation>
    <scope>NUCLEOTIDE SEQUENCE [LARGE SCALE GENOMIC DNA]</scope>
    <source>
        <strain evidence="4">R1</strain>
        <tissue evidence="4">Leaf</tissue>
    </source>
</reference>
<protein>
    <recommendedName>
        <fullName evidence="6">Transposase</fullName>
    </recommendedName>
</protein>
<dbReference type="PANTHER" id="PTHR10775">
    <property type="entry name" value="OS08G0208400 PROTEIN"/>
    <property type="match status" value="1"/>
</dbReference>
<dbReference type="AlphaFoldDB" id="A0AAQ3T0G1"/>
<keyword evidence="5" id="KW-1185">Reference proteome</keyword>
<dbReference type="EMBL" id="CP144747">
    <property type="protein sequence ID" value="WVZ64538.1"/>
    <property type="molecule type" value="Genomic_DNA"/>
</dbReference>
<dbReference type="InterPro" id="IPR029480">
    <property type="entry name" value="Transpos_assoc"/>
</dbReference>
<evidence type="ECO:0008006" key="6">
    <source>
        <dbReference type="Google" id="ProtNLM"/>
    </source>
</evidence>
<dbReference type="PANTHER" id="PTHR10775:SF185">
    <property type="entry name" value="OS08G0208400 PROTEIN"/>
    <property type="match status" value="1"/>
</dbReference>
<feature type="region of interest" description="Disordered" evidence="1">
    <location>
        <begin position="88"/>
        <end position="147"/>
    </location>
</feature>
<evidence type="ECO:0000313" key="5">
    <source>
        <dbReference type="Proteomes" id="UP001341281"/>
    </source>
</evidence>